<proteinExistence type="predicted"/>
<keyword evidence="2" id="KW-0418">Kinase</keyword>
<dbReference type="FunCoup" id="A0A1D2VQQ1">
    <property type="interactions" value="16"/>
</dbReference>
<dbReference type="GO" id="GO:0016301">
    <property type="term" value="F:kinase activity"/>
    <property type="evidence" value="ECO:0007669"/>
    <property type="project" value="UniProtKB-KW"/>
</dbReference>
<name>A0A1D2VQQ1_9ASCO</name>
<dbReference type="GeneID" id="30967946"/>
<accession>A0A1D2VQQ1</accession>
<dbReference type="EMBL" id="KV454475">
    <property type="protein sequence ID" value="ODV63946.1"/>
    <property type="molecule type" value="Genomic_DNA"/>
</dbReference>
<evidence type="ECO:0000259" key="1">
    <source>
        <dbReference type="Pfam" id="PF00294"/>
    </source>
</evidence>
<dbReference type="RefSeq" id="XP_020050253.1">
    <property type="nucleotide sequence ID" value="XM_020194310.1"/>
</dbReference>
<dbReference type="InterPro" id="IPR011611">
    <property type="entry name" value="PfkB_dom"/>
</dbReference>
<keyword evidence="3" id="KW-1185">Reference proteome</keyword>
<dbReference type="InParanoid" id="A0A1D2VQQ1"/>
<feature type="domain" description="Carbohydrate kinase PfkB" evidence="1">
    <location>
        <begin position="137"/>
        <end position="314"/>
    </location>
</feature>
<gene>
    <name evidence="2" type="ORF">ASCRUDRAFT_78915</name>
</gene>
<dbReference type="PANTHER" id="PTHR47098:SF2">
    <property type="entry name" value="PROTEIN MAK32"/>
    <property type="match status" value="1"/>
</dbReference>
<dbReference type="InterPro" id="IPR029056">
    <property type="entry name" value="Ribokinase-like"/>
</dbReference>
<dbReference type="Proteomes" id="UP000095038">
    <property type="component" value="Unassembled WGS sequence"/>
</dbReference>
<organism evidence="2 3">
    <name type="scientific">Ascoidea rubescens DSM 1968</name>
    <dbReference type="NCBI Taxonomy" id="1344418"/>
    <lineage>
        <taxon>Eukaryota</taxon>
        <taxon>Fungi</taxon>
        <taxon>Dikarya</taxon>
        <taxon>Ascomycota</taxon>
        <taxon>Saccharomycotina</taxon>
        <taxon>Saccharomycetes</taxon>
        <taxon>Ascoideaceae</taxon>
        <taxon>Ascoidea</taxon>
    </lineage>
</organism>
<evidence type="ECO:0000313" key="3">
    <source>
        <dbReference type="Proteomes" id="UP000095038"/>
    </source>
</evidence>
<dbReference type="SUPFAM" id="SSF53613">
    <property type="entry name" value="Ribokinase-like"/>
    <property type="match status" value="1"/>
</dbReference>
<dbReference type="PANTHER" id="PTHR47098">
    <property type="entry name" value="PROTEIN MAK32"/>
    <property type="match status" value="1"/>
</dbReference>
<evidence type="ECO:0000313" key="2">
    <source>
        <dbReference type="EMBL" id="ODV63946.1"/>
    </source>
</evidence>
<dbReference type="STRING" id="1344418.A0A1D2VQQ1"/>
<keyword evidence="2" id="KW-0808">Transferase</keyword>
<dbReference type="Pfam" id="PF00294">
    <property type="entry name" value="PfkB"/>
    <property type="match status" value="1"/>
</dbReference>
<reference evidence="3" key="1">
    <citation type="submission" date="2016-05" db="EMBL/GenBank/DDBJ databases">
        <title>Comparative genomics of biotechnologically important yeasts.</title>
        <authorList>
            <consortium name="DOE Joint Genome Institute"/>
            <person name="Riley R."/>
            <person name="Haridas S."/>
            <person name="Wolfe K.H."/>
            <person name="Lopes M.R."/>
            <person name="Hittinger C.T."/>
            <person name="Goker M."/>
            <person name="Salamov A."/>
            <person name="Wisecaver J."/>
            <person name="Long T.M."/>
            <person name="Aerts A.L."/>
            <person name="Barry K."/>
            <person name="Choi C."/>
            <person name="Clum A."/>
            <person name="Coughlan A.Y."/>
            <person name="Deshpande S."/>
            <person name="Douglass A.P."/>
            <person name="Hanson S.J."/>
            <person name="Klenk H.-P."/>
            <person name="Labutti K."/>
            <person name="Lapidus A."/>
            <person name="Lindquist E."/>
            <person name="Lipzen A."/>
            <person name="Meier-Kolthoff J.P."/>
            <person name="Ohm R.A."/>
            <person name="Otillar R.P."/>
            <person name="Pangilinan J."/>
            <person name="Peng Y."/>
            <person name="Rokas A."/>
            <person name="Rosa C.A."/>
            <person name="Scheuner C."/>
            <person name="Sibirny A.A."/>
            <person name="Slot J.C."/>
            <person name="Stielow J.B."/>
            <person name="Sun H."/>
            <person name="Kurtzman C.P."/>
            <person name="Blackwell M."/>
            <person name="Grigoriev I.V."/>
            <person name="Jeffries T.W."/>
        </authorList>
    </citation>
    <scope>NUCLEOTIDE SEQUENCE [LARGE SCALE GENOMIC DNA]</scope>
    <source>
        <strain evidence="3">DSM 1968</strain>
    </source>
</reference>
<dbReference type="Gene3D" id="3.40.1190.20">
    <property type="match status" value="1"/>
</dbReference>
<sequence>MTNDHLPDAIFTSIGMFIIDEIHFPPPKPSQTNVIGGGGTFGAIGSRIILSLNNPRLVGWILDEGSDFTEEMRNEILSWDTGVIVRSSSERLTTKGWNMYGEREFRSFKFLTPKKRIDINDIVLFRSLRNSKSFHFICSPKRCSEVCAQMSQISAAPESIVVAWEPLPDDCVPENLQKCLEALNDVDIFTPNAEEASRFFQIDEPSDCLKLEELAHKFLCFMSKNNTYNTGSGVVLRCGSKGCYVVSTNNVCKWLPAYHDPILNKNPKVIDPTGGGNSFVGGFATGFILSKGDWEIAGICGNIAAGLVIEQIGTPSLTKGPNNQAIWNGEPFKDIIFNYLKISNSSISFDHLLKVLSASNF</sequence>
<dbReference type="AlphaFoldDB" id="A0A1D2VQQ1"/>
<protein>
    <submittedName>
        <fullName evidence="2">Ribokinase-like protein</fullName>
    </submittedName>
</protein>
<dbReference type="OrthoDB" id="497927at2759"/>